<feature type="compositionally biased region" description="Basic residues" evidence="5">
    <location>
        <begin position="203"/>
        <end position="225"/>
    </location>
</feature>
<dbReference type="EMBL" id="CVRI01000048">
    <property type="protein sequence ID" value="CRK99104.1"/>
    <property type="molecule type" value="Genomic_DNA"/>
</dbReference>
<keyword evidence="4" id="KW-0862">Zinc</keyword>
<gene>
    <name evidence="7" type="ORF">CLUMA_CG012047</name>
</gene>
<dbReference type="InterPro" id="IPR052440">
    <property type="entry name" value="Trans_Reg/Chrom_Remod"/>
</dbReference>
<keyword evidence="8" id="KW-1185">Reference proteome</keyword>
<dbReference type="Gene3D" id="3.30.40.10">
    <property type="entry name" value="Zinc/RING finger domain, C3HC4 (zinc finger)"/>
    <property type="match status" value="1"/>
</dbReference>
<dbReference type="PANTHER" id="PTHR14955">
    <property type="entry name" value="RETINOIC ACID INDUCED 1/TRANSCRIPTION FACTOR 20"/>
    <property type="match status" value="1"/>
</dbReference>
<organism evidence="7 8">
    <name type="scientific">Clunio marinus</name>
    <dbReference type="NCBI Taxonomy" id="568069"/>
    <lineage>
        <taxon>Eukaryota</taxon>
        <taxon>Metazoa</taxon>
        <taxon>Ecdysozoa</taxon>
        <taxon>Arthropoda</taxon>
        <taxon>Hexapoda</taxon>
        <taxon>Insecta</taxon>
        <taxon>Pterygota</taxon>
        <taxon>Neoptera</taxon>
        <taxon>Endopterygota</taxon>
        <taxon>Diptera</taxon>
        <taxon>Nematocera</taxon>
        <taxon>Chironomoidea</taxon>
        <taxon>Chironomidae</taxon>
        <taxon>Clunio</taxon>
    </lineage>
</organism>
<dbReference type="AlphaFoldDB" id="A0A1J1IFV7"/>
<evidence type="ECO:0000313" key="8">
    <source>
        <dbReference type="Proteomes" id="UP000183832"/>
    </source>
</evidence>
<evidence type="ECO:0000256" key="3">
    <source>
        <dbReference type="ARBA" id="ARBA00022771"/>
    </source>
</evidence>
<evidence type="ECO:0000256" key="1">
    <source>
        <dbReference type="ARBA" id="ARBA00022553"/>
    </source>
</evidence>
<evidence type="ECO:0000313" key="7">
    <source>
        <dbReference type="EMBL" id="CRK99104.1"/>
    </source>
</evidence>
<dbReference type="Proteomes" id="UP000183832">
    <property type="component" value="Unassembled WGS sequence"/>
</dbReference>
<dbReference type="GO" id="GO:0005634">
    <property type="term" value="C:nucleus"/>
    <property type="evidence" value="ECO:0007669"/>
    <property type="project" value="TreeGrafter"/>
</dbReference>
<dbReference type="STRING" id="568069.A0A1J1IFV7"/>
<evidence type="ECO:0000256" key="4">
    <source>
        <dbReference type="ARBA" id="ARBA00022833"/>
    </source>
</evidence>
<keyword evidence="1" id="KW-0597">Phosphoprotein</keyword>
<protein>
    <submittedName>
        <fullName evidence="7">CLUMA_CG012047, isoform A</fullName>
    </submittedName>
</protein>
<feature type="compositionally biased region" description="Polar residues" evidence="5">
    <location>
        <begin position="43"/>
        <end position="57"/>
    </location>
</feature>
<dbReference type="PANTHER" id="PTHR14955:SF4">
    <property type="entry name" value="PHD-TYPE DOMAIN-CONTAINING PROTEIN"/>
    <property type="match status" value="1"/>
</dbReference>
<feature type="domain" description="PHD-type" evidence="6">
    <location>
        <begin position="410"/>
        <end position="517"/>
    </location>
</feature>
<dbReference type="GO" id="GO:0008270">
    <property type="term" value="F:zinc ion binding"/>
    <property type="evidence" value="ECO:0007669"/>
    <property type="project" value="UniProtKB-KW"/>
</dbReference>
<feature type="compositionally biased region" description="Polar residues" evidence="5">
    <location>
        <begin position="383"/>
        <end position="396"/>
    </location>
</feature>
<reference evidence="7 8" key="1">
    <citation type="submission" date="2015-04" db="EMBL/GenBank/DDBJ databases">
        <authorList>
            <person name="Syromyatnikov M.Y."/>
            <person name="Popov V.N."/>
        </authorList>
    </citation>
    <scope>NUCLEOTIDE SEQUENCE [LARGE SCALE GENOMIC DNA]</scope>
</reference>
<evidence type="ECO:0000256" key="2">
    <source>
        <dbReference type="ARBA" id="ARBA00022723"/>
    </source>
</evidence>
<dbReference type="PROSITE" id="PS51805">
    <property type="entry name" value="EPHD"/>
    <property type="match status" value="1"/>
</dbReference>
<name>A0A1J1IFV7_9DIPT</name>
<feature type="region of interest" description="Disordered" evidence="5">
    <location>
        <begin position="383"/>
        <end position="405"/>
    </location>
</feature>
<dbReference type="GO" id="GO:0006357">
    <property type="term" value="P:regulation of transcription by RNA polymerase II"/>
    <property type="evidence" value="ECO:0007669"/>
    <property type="project" value="TreeGrafter"/>
</dbReference>
<keyword evidence="2" id="KW-0479">Metal-binding</keyword>
<feature type="compositionally biased region" description="Basic and acidic residues" evidence="5">
    <location>
        <begin position="243"/>
        <end position="271"/>
    </location>
</feature>
<dbReference type="OrthoDB" id="10029243at2759"/>
<sequence length="517" mass="57081">MADPEENIPVTEEAIPPIIPEVPKEKQIVTDSALPDVPLDLHQSPSTSRISDTPEVTNESKHDKSSTSESTTPTKSRRKRKPNVTKKVSSNEMSASENDLEVIPNIPSIPNIDIEKNLLTNVISGSPPKNPESDECETIDKIAQMVSSITSNNVNVVPSADKANDELIENQLAKMFGDPNNGTALDPVASETPNISTNDMKKKASTKPKASRKKKVEGATGKKKQPPGAGGKLKNGKSSKKGNKNEDVNDSKAEKNLKKSKENGGKSRSKPDIAPFVKIKKDGSFNIVNQTANGDDDTEKSVNKPKKSNTDKNKRIRGLHVSTLSNKYDADKRDATWVCVFCKLGPHKHKLGDLFGPYILNIRSEEYSQCLQDPSTDIFRQTNKNKLLKTPPQSATPEKPKKKRKLNNATAVEVNGLSVSMEEIFNGMTKVDDDNYEVWFHEDCLVWASGVYMIGTKIVGMKSAIWSSTRYRCTYCSKNGAMVSCLSRECKKPAHIACARKGWKLDDEFKTFCELHH</sequence>
<dbReference type="Pfam" id="PF13771">
    <property type="entry name" value="zf-HC5HC2H"/>
    <property type="match status" value="1"/>
</dbReference>
<feature type="compositionally biased region" description="Polar residues" evidence="5">
    <location>
        <begin position="86"/>
        <end position="97"/>
    </location>
</feature>
<evidence type="ECO:0000256" key="5">
    <source>
        <dbReference type="SAM" id="MobiDB-lite"/>
    </source>
</evidence>
<proteinExistence type="predicted"/>
<feature type="region of interest" description="Disordered" evidence="5">
    <location>
        <begin position="1"/>
        <end position="100"/>
    </location>
</feature>
<accession>A0A1J1IFV7</accession>
<evidence type="ECO:0000259" key="6">
    <source>
        <dbReference type="PROSITE" id="PS51805"/>
    </source>
</evidence>
<dbReference type="InterPro" id="IPR013083">
    <property type="entry name" value="Znf_RING/FYVE/PHD"/>
</dbReference>
<dbReference type="InterPro" id="IPR034732">
    <property type="entry name" value="EPHD"/>
</dbReference>
<feature type="region of interest" description="Disordered" evidence="5">
    <location>
        <begin position="172"/>
        <end position="315"/>
    </location>
</feature>
<keyword evidence="3" id="KW-0863">Zinc-finger</keyword>
<feature type="compositionally biased region" description="Basic residues" evidence="5">
    <location>
        <begin position="75"/>
        <end position="84"/>
    </location>
</feature>